<reference evidence="1 2" key="1">
    <citation type="submission" date="2021-06" db="EMBL/GenBank/DDBJ databases">
        <authorList>
            <person name="Palmer J.M."/>
        </authorList>
    </citation>
    <scope>NUCLEOTIDE SEQUENCE [LARGE SCALE GENOMIC DNA]</scope>
    <source>
        <strain evidence="1 2">AS_MEX2019</strain>
        <tissue evidence="1">Muscle</tissue>
    </source>
</reference>
<dbReference type="Proteomes" id="UP001469553">
    <property type="component" value="Unassembled WGS sequence"/>
</dbReference>
<proteinExistence type="predicted"/>
<name>A0ABV0ZTY0_9TELE</name>
<dbReference type="EMBL" id="JAHRIP010069685">
    <property type="protein sequence ID" value="MEQ2308733.1"/>
    <property type="molecule type" value="Genomic_DNA"/>
</dbReference>
<organism evidence="1 2">
    <name type="scientific">Ameca splendens</name>
    <dbReference type="NCBI Taxonomy" id="208324"/>
    <lineage>
        <taxon>Eukaryota</taxon>
        <taxon>Metazoa</taxon>
        <taxon>Chordata</taxon>
        <taxon>Craniata</taxon>
        <taxon>Vertebrata</taxon>
        <taxon>Euteleostomi</taxon>
        <taxon>Actinopterygii</taxon>
        <taxon>Neopterygii</taxon>
        <taxon>Teleostei</taxon>
        <taxon>Neoteleostei</taxon>
        <taxon>Acanthomorphata</taxon>
        <taxon>Ovalentaria</taxon>
        <taxon>Atherinomorphae</taxon>
        <taxon>Cyprinodontiformes</taxon>
        <taxon>Goodeidae</taxon>
        <taxon>Ameca</taxon>
    </lineage>
</organism>
<comment type="caution">
    <text evidence="1">The sequence shown here is derived from an EMBL/GenBank/DDBJ whole genome shotgun (WGS) entry which is preliminary data.</text>
</comment>
<keyword evidence="2" id="KW-1185">Reference proteome</keyword>
<sequence length="73" mass="8352">MMVHPGLKEDRVDGQVVKLSKLNGVTKTEDEEERREMITPALREALSKQESSRILVPLLYGSHFLSPQSLYRI</sequence>
<accession>A0ABV0ZTY0</accession>
<evidence type="ECO:0000313" key="1">
    <source>
        <dbReference type="EMBL" id="MEQ2308733.1"/>
    </source>
</evidence>
<protein>
    <submittedName>
        <fullName evidence="1">Uncharacterized protein</fullName>
    </submittedName>
</protein>
<gene>
    <name evidence="1" type="ORF">AMECASPLE_031252</name>
</gene>
<evidence type="ECO:0000313" key="2">
    <source>
        <dbReference type="Proteomes" id="UP001469553"/>
    </source>
</evidence>